<dbReference type="CDD" id="cd03228">
    <property type="entry name" value="ABCC_MRP_Like"/>
    <property type="match status" value="1"/>
</dbReference>
<evidence type="ECO:0000256" key="7">
    <source>
        <dbReference type="ARBA" id="ARBA00022967"/>
    </source>
</evidence>
<keyword evidence="2" id="KW-1003">Cell membrane</keyword>
<evidence type="ECO:0000313" key="10">
    <source>
        <dbReference type="EMBL" id="MBP2057662.1"/>
    </source>
</evidence>
<dbReference type="Proteomes" id="UP001519292">
    <property type="component" value="Unassembled WGS sequence"/>
</dbReference>
<gene>
    <name evidence="10" type="ORF">J2Z60_000833</name>
</gene>
<dbReference type="GO" id="GO:0005524">
    <property type="term" value="F:ATP binding"/>
    <property type="evidence" value="ECO:0007669"/>
    <property type="project" value="UniProtKB-KW"/>
</dbReference>
<proteinExistence type="predicted"/>
<dbReference type="PANTHER" id="PTHR43423">
    <property type="entry name" value="ABC TRANSPORTER I FAMILY MEMBER 17"/>
    <property type="match status" value="1"/>
</dbReference>
<feature type="domain" description="ABC transporter" evidence="9">
    <location>
        <begin position="3"/>
        <end position="210"/>
    </location>
</feature>
<dbReference type="InterPro" id="IPR017871">
    <property type="entry name" value="ABC_transporter-like_CS"/>
</dbReference>
<keyword evidence="5" id="KW-0547">Nucleotide-binding</keyword>
<comment type="caution">
    <text evidence="10">The sequence shown here is derived from an EMBL/GenBank/DDBJ whole genome shotgun (WGS) entry which is preliminary data.</text>
</comment>
<evidence type="ECO:0000256" key="5">
    <source>
        <dbReference type="ARBA" id="ARBA00022741"/>
    </source>
</evidence>
<accession>A0ABS4ME60</accession>
<keyword evidence="11" id="KW-1185">Reference proteome</keyword>
<sequence length="211" mass="23929">MLLNLKNVYYQTNSKIILQDVNLKINQGDWITLIGPSGSGKSTILKLIANLISPSRGTIFYQDKDISSIAPAVYRRQVSYCFQQPTLFGKTVEDNLTFPFELRKQEVDSQKIRQMLSLVDLDASYLTKKKSELSGGEKQRVALIRNLLFKPKILLLDEVTAGLDEDSKHIVNKLISSYFKRNVTILEVTHDKSEISQAQHIVKLEKDGSLK</sequence>
<keyword evidence="6 10" id="KW-0067">ATP-binding</keyword>
<dbReference type="SMART" id="SM00382">
    <property type="entry name" value="AAA"/>
    <property type="match status" value="1"/>
</dbReference>
<evidence type="ECO:0000256" key="4">
    <source>
        <dbReference type="ARBA" id="ARBA00022592"/>
    </source>
</evidence>
<keyword evidence="4" id="KW-0592">Phosphate transport</keyword>
<dbReference type="InterPro" id="IPR003593">
    <property type="entry name" value="AAA+_ATPase"/>
</dbReference>
<dbReference type="PROSITE" id="PS50893">
    <property type="entry name" value="ABC_TRANSPORTER_2"/>
    <property type="match status" value="1"/>
</dbReference>
<evidence type="ECO:0000256" key="8">
    <source>
        <dbReference type="ARBA" id="ARBA00023136"/>
    </source>
</evidence>
<evidence type="ECO:0000256" key="2">
    <source>
        <dbReference type="ARBA" id="ARBA00022475"/>
    </source>
</evidence>
<evidence type="ECO:0000313" key="11">
    <source>
        <dbReference type="Proteomes" id="UP001519292"/>
    </source>
</evidence>
<evidence type="ECO:0000259" key="9">
    <source>
        <dbReference type="PROSITE" id="PS50893"/>
    </source>
</evidence>
<dbReference type="SUPFAM" id="SSF52540">
    <property type="entry name" value="P-loop containing nucleoside triphosphate hydrolases"/>
    <property type="match status" value="1"/>
</dbReference>
<keyword evidence="7" id="KW-1278">Translocase</keyword>
<keyword evidence="8" id="KW-0472">Membrane</keyword>
<evidence type="ECO:0000256" key="3">
    <source>
        <dbReference type="ARBA" id="ARBA00022519"/>
    </source>
</evidence>
<reference evidence="10 11" key="1">
    <citation type="submission" date="2021-03" db="EMBL/GenBank/DDBJ databases">
        <title>Genomic Encyclopedia of Type Strains, Phase IV (KMG-IV): sequencing the most valuable type-strain genomes for metagenomic binning, comparative biology and taxonomic classification.</title>
        <authorList>
            <person name="Goeker M."/>
        </authorList>
    </citation>
    <scope>NUCLEOTIDE SEQUENCE [LARGE SCALE GENOMIC DNA]</scope>
    <source>
        <strain evidence="10 11">DSM 101872</strain>
    </source>
</reference>
<dbReference type="PANTHER" id="PTHR43423:SF12">
    <property type="entry name" value="IRON EXPORT ATP-BINDING PROTEIN FETA-RELATED"/>
    <property type="match status" value="1"/>
</dbReference>
<dbReference type="EMBL" id="JAGGLU010000003">
    <property type="protein sequence ID" value="MBP2057662.1"/>
    <property type="molecule type" value="Genomic_DNA"/>
</dbReference>
<organism evidence="10 11">
    <name type="scientific">Lactobacillus colini</name>
    <dbReference type="NCBI Taxonomy" id="1819254"/>
    <lineage>
        <taxon>Bacteria</taxon>
        <taxon>Bacillati</taxon>
        <taxon>Bacillota</taxon>
        <taxon>Bacilli</taxon>
        <taxon>Lactobacillales</taxon>
        <taxon>Lactobacillaceae</taxon>
        <taxon>Lactobacillus</taxon>
    </lineage>
</organism>
<evidence type="ECO:0000256" key="1">
    <source>
        <dbReference type="ARBA" id="ARBA00022448"/>
    </source>
</evidence>
<dbReference type="Gene3D" id="3.40.50.300">
    <property type="entry name" value="P-loop containing nucleotide triphosphate hydrolases"/>
    <property type="match status" value="1"/>
</dbReference>
<dbReference type="PROSITE" id="PS00211">
    <property type="entry name" value="ABC_TRANSPORTER_1"/>
    <property type="match status" value="1"/>
</dbReference>
<evidence type="ECO:0000256" key="6">
    <source>
        <dbReference type="ARBA" id="ARBA00022840"/>
    </source>
</evidence>
<dbReference type="Pfam" id="PF00005">
    <property type="entry name" value="ABC_tran"/>
    <property type="match status" value="1"/>
</dbReference>
<keyword evidence="1" id="KW-0813">Transport</keyword>
<keyword evidence="3" id="KW-0997">Cell inner membrane</keyword>
<dbReference type="InterPro" id="IPR027417">
    <property type="entry name" value="P-loop_NTPase"/>
</dbReference>
<name>A0ABS4ME60_9LACO</name>
<protein>
    <submittedName>
        <fullName evidence="10">ABC transport system ATP-binding protein</fullName>
    </submittedName>
</protein>
<dbReference type="InterPro" id="IPR003439">
    <property type="entry name" value="ABC_transporter-like_ATP-bd"/>
</dbReference>